<sequence>WEYLSPYWFDFVRWQLLWDSELVYLKEDILTENVLLTRFLTHWTDLVLERMPFYCIVRILDQFFLHGPKILFRACLAMMLSTKEKVREKLGPAFDLAESILKTRSTKEDDMGVELLQGEERAAPAMRSHEV</sequence>
<protein>
    <recommendedName>
        <fullName evidence="1">Rab-GAP TBC domain-containing protein</fullName>
    </recommendedName>
</protein>
<keyword evidence="3" id="KW-1185">Reference proteome</keyword>
<feature type="non-terminal residue" evidence="2">
    <location>
        <position position="1"/>
    </location>
</feature>
<dbReference type="InterPro" id="IPR000195">
    <property type="entry name" value="Rab-GAP-TBC_dom"/>
</dbReference>
<dbReference type="Pfam" id="PF00566">
    <property type="entry name" value="RabGAP-TBC"/>
    <property type="match status" value="1"/>
</dbReference>
<feature type="domain" description="Rab-GAP TBC" evidence="1">
    <location>
        <begin position="31"/>
        <end position="84"/>
    </location>
</feature>
<dbReference type="Gene3D" id="1.10.472.80">
    <property type="entry name" value="Ypt/Rab-GAP domain of gyp1p, domain 3"/>
    <property type="match status" value="1"/>
</dbReference>
<dbReference type="Proteomes" id="UP000054560">
    <property type="component" value="Unassembled WGS sequence"/>
</dbReference>
<reference evidence="2 3" key="1">
    <citation type="submission" date="2011-02" db="EMBL/GenBank/DDBJ databases">
        <title>The Genome Sequence of Sphaeroforma arctica JP610.</title>
        <authorList>
            <consortium name="The Broad Institute Genome Sequencing Platform"/>
            <person name="Russ C."/>
            <person name="Cuomo C."/>
            <person name="Young S.K."/>
            <person name="Zeng Q."/>
            <person name="Gargeya S."/>
            <person name="Alvarado L."/>
            <person name="Berlin A."/>
            <person name="Chapman S.B."/>
            <person name="Chen Z."/>
            <person name="Freedman E."/>
            <person name="Gellesch M."/>
            <person name="Goldberg J."/>
            <person name="Griggs A."/>
            <person name="Gujja S."/>
            <person name="Heilman E."/>
            <person name="Heiman D."/>
            <person name="Howarth C."/>
            <person name="Mehta T."/>
            <person name="Neiman D."/>
            <person name="Pearson M."/>
            <person name="Roberts A."/>
            <person name="Saif S."/>
            <person name="Shea T."/>
            <person name="Shenoy N."/>
            <person name="Sisk P."/>
            <person name="Stolte C."/>
            <person name="Sykes S."/>
            <person name="White J."/>
            <person name="Yandava C."/>
            <person name="Burger G."/>
            <person name="Gray M.W."/>
            <person name="Holland P.W.H."/>
            <person name="King N."/>
            <person name="Lang F.B.F."/>
            <person name="Roger A.J."/>
            <person name="Ruiz-Trillo I."/>
            <person name="Haas B."/>
            <person name="Nusbaum C."/>
            <person name="Birren B."/>
        </authorList>
    </citation>
    <scope>NUCLEOTIDE SEQUENCE [LARGE SCALE GENOMIC DNA]</scope>
    <source>
        <strain evidence="2 3">JP610</strain>
    </source>
</reference>
<dbReference type="AlphaFoldDB" id="A0A0L0FDX1"/>
<dbReference type="OrthoDB" id="10065050at2759"/>
<dbReference type="SUPFAM" id="SSF47923">
    <property type="entry name" value="Ypt/Rab-GAP domain of gyp1p"/>
    <property type="match status" value="1"/>
</dbReference>
<dbReference type="InterPro" id="IPR035969">
    <property type="entry name" value="Rab-GAP_TBC_sf"/>
</dbReference>
<evidence type="ECO:0000259" key="1">
    <source>
        <dbReference type="Pfam" id="PF00566"/>
    </source>
</evidence>
<organism evidence="2 3">
    <name type="scientific">Sphaeroforma arctica JP610</name>
    <dbReference type="NCBI Taxonomy" id="667725"/>
    <lineage>
        <taxon>Eukaryota</taxon>
        <taxon>Ichthyosporea</taxon>
        <taxon>Ichthyophonida</taxon>
        <taxon>Sphaeroforma</taxon>
    </lineage>
</organism>
<gene>
    <name evidence="2" type="ORF">SARC_13185</name>
</gene>
<evidence type="ECO:0000313" key="2">
    <source>
        <dbReference type="EMBL" id="KNC74263.1"/>
    </source>
</evidence>
<dbReference type="EMBL" id="KQ244585">
    <property type="protein sequence ID" value="KNC74263.1"/>
    <property type="molecule type" value="Genomic_DNA"/>
</dbReference>
<dbReference type="GeneID" id="25913689"/>
<name>A0A0L0FDX1_9EUKA</name>
<evidence type="ECO:0000313" key="3">
    <source>
        <dbReference type="Proteomes" id="UP000054560"/>
    </source>
</evidence>
<accession>A0A0L0FDX1</accession>
<proteinExistence type="predicted"/>
<dbReference type="RefSeq" id="XP_014148165.1">
    <property type="nucleotide sequence ID" value="XM_014292690.1"/>
</dbReference>
<feature type="non-terminal residue" evidence="2">
    <location>
        <position position="131"/>
    </location>
</feature>